<dbReference type="AlphaFoldDB" id="A0A4U6W1M2"/>
<evidence type="ECO:0000313" key="2">
    <source>
        <dbReference type="Proteomes" id="UP000298652"/>
    </source>
</evidence>
<accession>A0A4U6W1M2</accession>
<reference evidence="1" key="1">
    <citation type="submission" date="2019-03" db="EMBL/GenBank/DDBJ databases">
        <title>WGS assembly of Setaria viridis.</title>
        <authorList>
            <person name="Huang P."/>
            <person name="Jenkins J."/>
            <person name="Grimwood J."/>
            <person name="Barry K."/>
            <person name="Healey A."/>
            <person name="Mamidi S."/>
            <person name="Sreedasyam A."/>
            <person name="Shu S."/>
            <person name="Feldman M."/>
            <person name="Wu J."/>
            <person name="Yu Y."/>
            <person name="Chen C."/>
            <person name="Johnson J."/>
            <person name="Rokhsar D."/>
            <person name="Baxter I."/>
            <person name="Schmutz J."/>
            <person name="Brutnell T."/>
            <person name="Kellogg E."/>
        </authorList>
    </citation>
    <scope>NUCLEOTIDE SEQUENCE [LARGE SCALE GENOMIC DNA]</scope>
</reference>
<keyword evidence="2" id="KW-1185">Reference proteome</keyword>
<evidence type="ECO:0008006" key="3">
    <source>
        <dbReference type="Google" id="ProtNLM"/>
    </source>
</evidence>
<dbReference type="EMBL" id="CM016553">
    <property type="protein sequence ID" value="TKW31247.1"/>
    <property type="molecule type" value="Genomic_DNA"/>
</dbReference>
<sequence>MSSWRQERDGVPPWNERLKCHCGFHAWLQVCEDNKPNGKRGCRFFKCPDIDDNFVACTFMEWIDTRPIRGEPHWPRQLETKAQYYGRMEAARDVARAPRLEEERHVHQREICLKGKVDQLRRQHEELGAREVALKW</sequence>
<protein>
    <recommendedName>
        <fullName evidence="3">Zinc finger GRF-type domain-containing protein</fullName>
    </recommendedName>
</protein>
<dbReference type="Gramene" id="TKW31247">
    <property type="protein sequence ID" value="TKW31247"/>
    <property type="gene ID" value="SEVIR_2G092900v2"/>
</dbReference>
<dbReference type="Proteomes" id="UP000298652">
    <property type="component" value="Chromosome 2"/>
</dbReference>
<name>A0A4U6W1M2_SETVI</name>
<proteinExistence type="predicted"/>
<organism evidence="1 2">
    <name type="scientific">Setaria viridis</name>
    <name type="common">Green bristlegrass</name>
    <name type="synonym">Setaria italica subsp. viridis</name>
    <dbReference type="NCBI Taxonomy" id="4556"/>
    <lineage>
        <taxon>Eukaryota</taxon>
        <taxon>Viridiplantae</taxon>
        <taxon>Streptophyta</taxon>
        <taxon>Embryophyta</taxon>
        <taxon>Tracheophyta</taxon>
        <taxon>Spermatophyta</taxon>
        <taxon>Magnoliopsida</taxon>
        <taxon>Liliopsida</taxon>
        <taxon>Poales</taxon>
        <taxon>Poaceae</taxon>
        <taxon>PACMAD clade</taxon>
        <taxon>Panicoideae</taxon>
        <taxon>Panicodae</taxon>
        <taxon>Paniceae</taxon>
        <taxon>Cenchrinae</taxon>
        <taxon>Setaria</taxon>
    </lineage>
</organism>
<gene>
    <name evidence="1" type="ORF">SEVIR_2G092900v2</name>
</gene>
<evidence type="ECO:0000313" key="1">
    <source>
        <dbReference type="EMBL" id="TKW31247.1"/>
    </source>
</evidence>